<evidence type="ECO:0000256" key="2">
    <source>
        <dbReference type="ARBA" id="ARBA00013169"/>
    </source>
</evidence>
<keyword evidence="16" id="KW-1185">Reference proteome</keyword>
<evidence type="ECO:0000256" key="1">
    <source>
        <dbReference type="ARBA" id="ARBA00005594"/>
    </source>
</evidence>
<reference evidence="15" key="1">
    <citation type="submission" date="2020-11" db="EMBL/GenBank/DDBJ databases">
        <authorList>
            <person name="Tran Van P."/>
        </authorList>
    </citation>
    <scope>NUCLEOTIDE SEQUENCE</scope>
</reference>
<dbReference type="FunFam" id="3.40.50.620:FF:000097">
    <property type="entry name" value="valine--tRNA ligase, mitochondrial"/>
    <property type="match status" value="1"/>
</dbReference>
<feature type="compositionally biased region" description="Basic and acidic residues" evidence="12">
    <location>
        <begin position="18"/>
        <end position="85"/>
    </location>
</feature>
<dbReference type="InterPro" id="IPR002300">
    <property type="entry name" value="aa-tRNA-synth_Ia"/>
</dbReference>
<accession>A0A7R9BG08</accession>
<keyword evidence="6 11" id="KW-0648">Protein biosynthesis</keyword>
<dbReference type="Pfam" id="PF08264">
    <property type="entry name" value="Anticodon_1"/>
    <property type="match status" value="1"/>
</dbReference>
<protein>
    <recommendedName>
        <fullName evidence="8">Valine--tRNA ligase</fullName>
        <ecNumber evidence="2">6.1.1.9</ecNumber>
    </recommendedName>
    <alternativeName>
        <fullName evidence="9">Valyl-tRNA synthetase</fullName>
    </alternativeName>
</protein>
<dbReference type="NCBIfam" id="TIGR00422">
    <property type="entry name" value="valS"/>
    <property type="match status" value="1"/>
</dbReference>
<dbReference type="Gene3D" id="3.40.50.620">
    <property type="entry name" value="HUPs"/>
    <property type="match status" value="2"/>
</dbReference>
<evidence type="ECO:0000256" key="7">
    <source>
        <dbReference type="ARBA" id="ARBA00023146"/>
    </source>
</evidence>
<dbReference type="InterPro" id="IPR037118">
    <property type="entry name" value="Val-tRNA_synth_C_sf"/>
</dbReference>
<proteinExistence type="inferred from homology"/>
<keyword evidence="7 11" id="KW-0030">Aminoacyl-tRNA synthetase</keyword>
<organism evidence="15">
    <name type="scientific">Notodromas monacha</name>
    <dbReference type="NCBI Taxonomy" id="399045"/>
    <lineage>
        <taxon>Eukaryota</taxon>
        <taxon>Metazoa</taxon>
        <taxon>Ecdysozoa</taxon>
        <taxon>Arthropoda</taxon>
        <taxon>Crustacea</taxon>
        <taxon>Oligostraca</taxon>
        <taxon>Ostracoda</taxon>
        <taxon>Podocopa</taxon>
        <taxon>Podocopida</taxon>
        <taxon>Cypridocopina</taxon>
        <taxon>Cypridoidea</taxon>
        <taxon>Cyprididae</taxon>
        <taxon>Notodromas</taxon>
    </lineage>
</organism>
<dbReference type="FunFam" id="3.40.50.620:FF:000020">
    <property type="entry name" value="Valine--tRNA ligase, mitochondrial"/>
    <property type="match status" value="1"/>
</dbReference>
<dbReference type="Gene3D" id="1.10.730.10">
    <property type="entry name" value="Isoleucyl-tRNA Synthetase, Domain 1"/>
    <property type="match status" value="1"/>
</dbReference>
<dbReference type="InterPro" id="IPR014729">
    <property type="entry name" value="Rossmann-like_a/b/a_fold"/>
</dbReference>
<dbReference type="InterPro" id="IPR002303">
    <property type="entry name" value="Valyl-tRNA_ligase"/>
</dbReference>
<dbReference type="HAMAP" id="MF_02004">
    <property type="entry name" value="Val_tRNA_synth_type1"/>
    <property type="match status" value="1"/>
</dbReference>
<dbReference type="InterPro" id="IPR009080">
    <property type="entry name" value="tRNAsynth_Ia_anticodon-bd"/>
</dbReference>
<keyword evidence="5 11" id="KW-0067">ATP-binding</keyword>
<feature type="domain" description="Aminoacyl-tRNA synthetase class Ia" evidence="13">
    <location>
        <begin position="101"/>
        <end position="737"/>
    </location>
</feature>
<dbReference type="AlphaFoldDB" id="A0A7R9BG08"/>
<evidence type="ECO:0000256" key="10">
    <source>
        <dbReference type="ARBA" id="ARBA00047552"/>
    </source>
</evidence>
<gene>
    <name evidence="15" type="ORF">NMOB1V02_LOCUS1170</name>
</gene>
<sequence length="1065" mass="121177">QIRSPLAEASDAPVKSAKQLEKDAKKLEKLEKLRQKQDKLKEQQQKKLEKAGDEETKPKKSKESKPREVIEYDASKTAPDGKKDVSGNLPNEYSPGYVEAQWYAWWKKKGFFKPEYSHPSKDLTSPNPKGRFVMVIPPPNVTGSLHIGHALTNAVEDTITRWHRMKGRTTLWVPGCDHAGIATQVVVEKKLAKERGISRHDLGRENFIAEIWKWREEKGIRIYDQLEKLGSSFDWDRACYTMDPKMCKAVCEAFVRMHRDGTIYRSTRLVNWSCTLKSAISDIEVDKRELTGRTLLAIPGYKDKVEFGVLTEFSYPVEGSESGEEIIVATTRLETMLGDTAVAVHPEDARYKHLHGKYVKHPIVPDRKMPIIVDDFVDMAFGTGAVKITPAHDHNDYEVGVRHKLPFVTVIDDSGNIVNEPWLGEFAGQPRFDVRKRLAVVLTEKDLFKGSRENPMVVPICSRSKDVVEPLIKPQWYVRSKEMAEKATEAVRSGELKIIPDIHVKTWNSWMSNIRDWCISRQLWWGHRIPAYFVTVDVPDVPKGHEADDAYWVSGRTEEEARQYAAARFGVKTDHIILKQDEDVLDTWFSSGLFPFSVMGWPDKTVDMDAFFPGDLLETGYDILFFWVARMVFLSQKLLGRLPFKEVFLHSIVRDAHGRKMSKSLGNVIDPIDVIHGITLEDLLKQLQEGNIDPVEVERATASMQADYPNGIPECGADALRFALCAYLMSARDINLDVLRVQGYRFFCNKLWNATKFAMMHLKGFEPNFAMNDAIVPVNAGPMDKWILSRLCYAVETCENGFVNYDFPSVTTAIYNFWLYEFCDVYLEVTKPIFGNQADSPERLACQETFYICLDTALRLLAPVMPFISEELWQRLPKVGDKSPPSICVASYPETTQFSWRDLNLEKQVEVMQTVVKAVRSERAEKNLLNKMKVDIHLCCETEAIPVMEGLKSALGTLAYADNVILVSSAPTAKLYPVPVSDKYQAFLDLKDKINIPDEMKKLDGKIAKKHTEIQKLEKLASDPDYETKVPEEVRIQNAEKLAKGNGELEKMVDSLSKLKIMNDP</sequence>
<comment type="similarity">
    <text evidence="1 11">Belongs to the class-I aminoacyl-tRNA synthetase family.</text>
</comment>
<evidence type="ECO:0000256" key="11">
    <source>
        <dbReference type="RuleBase" id="RU363035"/>
    </source>
</evidence>
<dbReference type="InterPro" id="IPR001412">
    <property type="entry name" value="aa-tRNA-synth_I_CS"/>
</dbReference>
<evidence type="ECO:0000259" key="13">
    <source>
        <dbReference type="Pfam" id="PF00133"/>
    </source>
</evidence>
<dbReference type="Gene3D" id="3.90.740.10">
    <property type="entry name" value="Valyl/Leucyl/Isoleucyl-tRNA synthetase, editing domain"/>
    <property type="match status" value="1"/>
</dbReference>
<dbReference type="GO" id="GO:0006438">
    <property type="term" value="P:valyl-tRNA aminoacylation"/>
    <property type="evidence" value="ECO:0007669"/>
    <property type="project" value="InterPro"/>
</dbReference>
<evidence type="ECO:0000256" key="6">
    <source>
        <dbReference type="ARBA" id="ARBA00022917"/>
    </source>
</evidence>
<dbReference type="SUPFAM" id="SSF47323">
    <property type="entry name" value="Anticodon-binding domain of a subclass of class I aminoacyl-tRNA synthetases"/>
    <property type="match status" value="1"/>
</dbReference>
<dbReference type="NCBIfam" id="NF004349">
    <property type="entry name" value="PRK05729.1"/>
    <property type="match status" value="1"/>
</dbReference>
<evidence type="ECO:0000256" key="4">
    <source>
        <dbReference type="ARBA" id="ARBA00022741"/>
    </source>
</evidence>
<evidence type="ECO:0000256" key="9">
    <source>
        <dbReference type="ARBA" id="ARBA00029936"/>
    </source>
</evidence>
<evidence type="ECO:0000313" key="16">
    <source>
        <dbReference type="Proteomes" id="UP000678499"/>
    </source>
</evidence>
<dbReference type="SUPFAM" id="SSF52374">
    <property type="entry name" value="Nucleotidylyl transferase"/>
    <property type="match status" value="1"/>
</dbReference>
<evidence type="ECO:0000256" key="5">
    <source>
        <dbReference type="ARBA" id="ARBA00022840"/>
    </source>
</evidence>
<dbReference type="GO" id="GO:0002161">
    <property type="term" value="F:aminoacyl-tRNA deacylase activity"/>
    <property type="evidence" value="ECO:0007669"/>
    <property type="project" value="InterPro"/>
</dbReference>
<dbReference type="CDD" id="cd07962">
    <property type="entry name" value="Anticodon_Ia_Val"/>
    <property type="match status" value="1"/>
</dbReference>
<dbReference type="EC" id="6.1.1.9" evidence="2"/>
<evidence type="ECO:0000256" key="12">
    <source>
        <dbReference type="SAM" id="MobiDB-lite"/>
    </source>
</evidence>
<feature type="non-terminal residue" evidence="15">
    <location>
        <position position="1065"/>
    </location>
</feature>
<evidence type="ECO:0000256" key="8">
    <source>
        <dbReference type="ARBA" id="ARBA00024407"/>
    </source>
</evidence>
<dbReference type="SUPFAM" id="SSF50677">
    <property type="entry name" value="ValRS/IleRS/LeuRS editing domain"/>
    <property type="match status" value="1"/>
</dbReference>
<dbReference type="PANTHER" id="PTHR11946">
    <property type="entry name" value="VALYL-TRNA SYNTHETASES"/>
    <property type="match status" value="1"/>
</dbReference>
<dbReference type="EMBL" id="OA882149">
    <property type="protein sequence ID" value="CAD7273272.1"/>
    <property type="molecule type" value="Genomic_DNA"/>
</dbReference>
<dbReference type="GO" id="GO:0005829">
    <property type="term" value="C:cytosol"/>
    <property type="evidence" value="ECO:0007669"/>
    <property type="project" value="TreeGrafter"/>
</dbReference>
<dbReference type="InterPro" id="IPR013155">
    <property type="entry name" value="M/V/L/I-tRNA-synth_anticd-bd"/>
</dbReference>
<dbReference type="Pfam" id="PF00133">
    <property type="entry name" value="tRNA-synt_1"/>
    <property type="match status" value="1"/>
</dbReference>
<dbReference type="PROSITE" id="PS00178">
    <property type="entry name" value="AA_TRNA_LIGASE_I"/>
    <property type="match status" value="1"/>
</dbReference>
<keyword evidence="4 11" id="KW-0547">Nucleotide-binding</keyword>
<dbReference type="FunFam" id="3.90.740.10:FF:000005">
    <property type="entry name" value="Valine--tRNA ligase, mitochondrial"/>
    <property type="match status" value="1"/>
</dbReference>
<dbReference type="Gene3D" id="1.10.287.380">
    <property type="entry name" value="Valyl-tRNA synthetase, C-terminal domain"/>
    <property type="match status" value="1"/>
</dbReference>
<dbReference type="PANTHER" id="PTHR11946:SF109">
    <property type="entry name" value="VALINE--TRNA LIGASE"/>
    <property type="match status" value="1"/>
</dbReference>
<evidence type="ECO:0000313" key="15">
    <source>
        <dbReference type="EMBL" id="CAD7273272.1"/>
    </source>
</evidence>
<keyword evidence="3 11" id="KW-0436">Ligase</keyword>
<dbReference type="PRINTS" id="PR00986">
    <property type="entry name" value="TRNASYNTHVAL"/>
</dbReference>
<evidence type="ECO:0000256" key="3">
    <source>
        <dbReference type="ARBA" id="ARBA00022598"/>
    </source>
</evidence>
<evidence type="ECO:0000259" key="14">
    <source>
        <dbReference type="Pfam" id="PF08264"/>
    </source>
</evidence>
<feature type="domain" description="Methionyl/Valyl/Leucyl/Isoleucyl-tRNA synthetase anticodon-binding" evidence="14">
    <location>
        <begin position="784"/>
        <end position="936"/>
    </location>
</feature>
<comment type="catalytic activity">
    <reaction evidence="10">
        <text>tRNA(Val) + L-valine + ATP = L-valyl-tRNA(Val) + AMP + diphosphate</text>
        <dbReference type="Rhea" id="RHEA:10704"/>
        <dbReference type="Rhea" id="RHEA-COMP:9672"/>
        <dbReference type="Rhea" id="RHEA-COMP:9708"/>
        <dbReference type="ChEBI" id="CHEBI:30616"/>
        <dbReference type="ChEBI" id="CHEBI:33019"/>
        <dbReference type="ChEBI" id="CHEBI:57762"/>
        <dbReference type="ChEBI" id="CHEBI:78442"/>
        <dbReference type="ChEBI" id="CHEBI:78537"/>
        <dbReference type="ChEBI" id="CHEBI:456215"/>
        <dbReference type="EC" id="6.1.1.9"/>
    </reaction>
</comment>
<name>A0A7R9BG08_9CRUS</name>
<dbReference type="GO" id="GO:0004832">
    <property type="term" value="F:valine-tRNA ligase activity"/>
    <property type="evidence" value="ECO:0007669"/>
    <property type="project" value="UniProtKB-EC"/>
</dbReference>
<dbReference type="EMBL" id="CAJPEX010000112">
    <property type="protein sequence ID" value="CAG0913424.1"/>
    <property type="molecule type" value="Genomic_DNA"/>
</dbReference>
<feature type="region of interest" description="Disordered" evidence="12">
    <location>
        <begin position="1"/>
        <end position="90"/>
    </location>
</feature>
<dbReference type="InterPro" id="IPR033705">
    <property type="entry name" value="Anticodon_Ia_Val"/>
</dbReference>
<dbReference type="FunFam" id="1.10.730.10:FF:000009">
    <property type="entry name" value="Valine--tRNA ligase, mitochondrial"/>
    <property type="match status" value="1"/>
</dbReference>
<dbReference type="Proteomes" id="UP000678499">
    <property type="component" value="Unassembled WGS sequence"/>
</dbReference>
<dbReference type="OrthoDB" id="6364597at2759"/>
<dbReference type="GO" id="GO:0005524">
    <property type="term" value="F:ATP binding"/>
    <property type="evidence" value="ECO:0007669"/>
    <property type="project" value="UniProtKB-KW"/>
</dbReference>
<dbReference type="CDD" id="cd00817">
    <property type="entry name" value="ValRS_core"/>
    <property type="match status" value="1"/>
</dbReference>
<dbReference type="InterPro" id="IPR009008">
    <property type="entry name" value="Val/Leu/Ile-tRNA-synth_edit"/>
</dbReference>